<keyword evidence="3" id="KW-1185">Reference proteome</keyword>
<comment type="caution">
    <text evidence="2">The sequence shown here is derived from an EMBL/GenBank/DDBJ whole genome shotgun (WGS) entry which is preliminary data.</text>
</comment>
<sequence length="1010" mass="114837">MIAFIGSEFREMHEGPRGDGCCLRGIRLRGLAQWNNGTCERDGEPPKRSNLALVSDNRKEVYFGVRTADVNAVLRGSESSKSLSSLSGPSSVRNTIQGLRSHIEQSQLCRERRYNAYAAESDGDSDSDDSYDGGNGLESDTEMPMNAERAENGLLNDVSEDENDQDLHADPPHIDDTPPGSPSPVPDPAPKAGKRRRATVEEDFPAEMDAGEWRERCKTYFQKLRDEQKDAGNAPWYPFESEDEWELAKWLMTSGLSQKKTNEYLKLKAVRERMKPSFSNNRTFLKFVDALPPGPQWYCHAFELEGDELDGDQNPKKETVEMWYRDPLECVKELLGNPLFAGKQGYKPIRVFKRFKDGQYSNREFTEMWTADWWWEIQKLLPPGSTLAPIIISTDKTQLTRFSGDQQAWPPLRAAGVDGEKMDCADGYVQRMFPILAAYIADYPEQCLVACCRENSCPRCLVRPKQRGEPVNSPLRDPGETLRVIVDQSQNKFPVKFVDQNLRPINPFWADFPHCNIFSSMTPDLLHELHNGVFGDHIVKWSTQAIAGKDGEVDRRLRHFKKGISLTSQWTGNERKHMEKATDPAVQRTVAAILDFIYYAHFETHCDESLARLDASWAAFHDNKSIFLELKIRKNFDINKLHKLKHCVDSIRSRGTADGFNTENTERLHIDFAKAGYRATNKVRYTRQMTVWLARQEAVYRFGTYLQWAVPSYVIDPTATSADSDKDGEDDDEKEGELEAAPLPNDPNGDDEEELDDTATSSSSSYRLPKNPSFPRVSVATIISDFHASDFLFRLDDFLESNSINPSVSPDENSTFPVFKRFSIPLPRISKVTSKAVHDTIRAVRGEPGKMTAKGVLPAKEGLFDTVLICTDIPDRAHRSTEGISVARVRLIFRLPESYGSYPHPLAYVDWYKPLKDPIPNIRMHEVSLSSRNHRQNSSIIPITDIICSCHLIPVFGKSTHPTWTSDRILDQCKSFYLNPYLRHHDFYLFQRQRRSVEYELGGLAMPVDT</sequence>
<reference evidence="2" key="1">
    <citation type="submission" date="2023-03" db="EMBL/GenBank/DDBJ databases">
        <title>Massive genome expansion in bonnet fungi (Mycena s.s.) driven by repeated elements and novel gene families across ecological guilds.</title>
        <authorList>
            <consortium name="Lawrence Berkeley National Laboratory"/>
            <person name="Harder C.B."/>
            <person name="Miyauchi S."/>
            <person name="Viragh M."/>
            <person name="Kuo A."/>
            <person name="Thoen E."/>
            <person name="Andreopoulos B."/>
            <person name="Lu D."/>
            <person name="Skrede I."/>
            <person name="Drula E."/>
            <person name="Henrissat B."/>
            <person name="Morin E."/>
            <person name="Kohler A."/>
            <person name="Barry K."/>
            <person name="LaButti K."/>
            <person name="Morin E."/>
            <person name="Salamov A."/>
            <person name="Lipzen A."/>
            <person name="Mereny Z."/>
            <person name="Hegedus B."/>
            <person name="Baldrian P."/>
            <person name="Stursova M."/>
            <person name="Weitz H."/>
            <person name="Taylor A."/>
            <person name="Grigoriev I.V."/>
            <person name="Nagy L.G."/>
            <person name="Martin F."/>
            <person name="Kauserud H."/>
        </authorList>
    </citation>
    <scope>NUCLEOTIDE SEQUENCE</scope>
    <source>
        <strain evidence="2">CBHHK002</strain>
    </source>
</reference>
<feature type="region of interest" description="Disordered" evidence="1">
    <location>
        <begin position="118"/>
        <end position="143"/>
    </location>
</feature>
<gene>
    <name evidence="2" type="ORF">DFH08DRAFT_924346</name>
</gene>
<evidence type="ECO:0000256" key="1">
    <source>
        <dbReference type="SAM" id="MobiDB-lite"/>
    </source>
</evidence>
<dbReference type="InterPro" id="IPR041078">
    <property type="entry name" value="Plavaka"/>
</dbReference>
<dbReference type="AlphaFoldDB" id="A0AAD7A191"/>
<feature type="compositionally biased region" description="Acidic residues" evidence="1">
    <location>
        <begin position="748"/>
        <end position="757"/>
    </location>
</feature>
<protein>
    <submittedName>
        <fullName evidence="2">Uncharacterized protein</fullName>
    </submittedName>
</protein>
<feature type="region of interest" description="Disordered" evidence="1">
    <location>
        <begin position="719"/>
        <end position="768"/>
    </location>
</feature>
<organism evidence="2 3">
    <name type="scientific">Mycena albidolilacea</name>
    <dbReference type="NCBI Taxonomy" id="1033008"/>
    <lineage>
        <taxon>Eukaryota</taxon>
        <taxon>Fungi</taxon>
        <taxon>Dikarya</taxon>
        <taxon>Basidiomycota</taxon>
        <taxon>Agaricomycotina</taxon>
        <taxon>Agaricomycetes</taxon>
        <taxon>Agaricomycetidae</taxon>
        <taxon>Agaricales</taxon>
        <taxon>Marasmiineae</taxon>
        <taxon>Mycenaceae</taxon>
        <taxon>Mycena</taxon>
    </lineage>
</organism>
<feature type="compositionally biased region" description="Pro residues" evidence="1">
    <location>
        <begin position="179"/>
        <end position="189"/>
    </location>
</feature>
<name>A0AAD7A191_9AGAR</name>
<feature type="compositionally biased region" description="Acidic residues" evidence="1">
    <location>
        <begin position="121"/>
        <end position="131"/>
    </location>
</feature>
<evidence type="ECO:0000313" key="3">
    <source>
        <dbReference type="Proteomes" id="UP001218218"/>
    </source>
</evidence>
<dbReference type="Pfam" id="PF18759">
    <property type="entry name" value="Plavaka"/>
    <property type="match status" value="2"/>
</dbReference>
<feature type="compositionally biased region" description="Acidic residues" evidence="1">
    <location>
        <begin position="726"/>
        <end position="738"/>
    </location>
</feature>
<proteinExistence type="predicted"/>
<dbReference type="EMBL" id="JARIHO010000019">
    <property type="protein sequence ID" value="KAJ7347491.1"/>
    <property type="molecule type" value="Genomic_DNA"/>
</dbReference>
<feature type="compositionally biased region" description="Basic and acidic residues" evidence="1">
    <location>
        <begin position="165"/>
        <end position="176"/>
    </location>
</feature>
<accession>A0AAD7A191</accession>
<feature type="region of interest" description="Disordered" evidence="1">
    <location>
        <begin position="161"/>
        <end position="204"/>
    </location>
</feature>
<evidence type="ECO:0000313" key="2">
    <source>
        <dbReference type="EMBL" id="KAJ7347491.1"/>
    </source>
</evidence>
<dbReference type="Proteomes" id="UP001218218">
    <property type="component" value="Unassembled WGS sequence"/>
</dbReference>